<reference evidence="1" key="2">
    <citation type="submission" date="2020-11" db="EMBL/GenBank/DDBJ databases">
        <authorList>
            <person name="McCartney M.A."/>
            <person name="Auch B."/>
            <person name="Kono T."/>
            <person name="Mallez S."/>
            <person name="Becker A."/>
            <person name="Gohl D.M."/>
            <person name="Silverstein K.A.T."/>
            <person name="Koren S."/>
            <person name="Bechman K.B."/>
            <person name="Herman A."/>
            <person name="Abrahante J.E."/>
            <person name="Garbe J."/>
        </authorList>
    </citation>
    <scope>NUCLEOTIDE SEQUENCE</scope>
    <source>
        <strain evidence="1">Duluth1</strain>
        <tissue evidence="1">Whole animal</tissue>
    </source>
</reference>
<dbReference type="Proteomes" id="UP000828390">
    <property type="component" value="Unassembled WGS sequence"/>
</dbReference>
<sequence>MHYSKFTKNAAQCFSFRDNVIWDEAQEAEARRTTQEQLAHLATEADQGCIVSSPGHRLTKGVKLAHLATG</sequence>
<keyword evidence="2" id="KW-1185">Reference proteome</keyword>
<name>A0A9D3YSU1_DREPO</name>
<organism evidence="1 2">
    <name type="scientific">Dreissena polymorpha</name>
    <name type="common">Zebra mussel</name>
    <name type="synonym">Mytilus polymorpha</name>
    <dbReference type="NCBI Taxonomy" id="45954"/>
    <lineage>
        <taxon>Eukaryota</taxon>
        <taxon>Metazoa</taxon>
        <taxon>Spiralia</taxon>
        <taxon>Lophotrochozoa</taxon>
        <taxon>Mollusca</taxon>
        <taxon>Bivalvia</taxon>
        <taxon>Autobranchia</taxon>
        <taxon>Heteroconchia</taxon>
        <taxon>Euheterodonta</taxon>
        <taxon>Imparidentia</taxon>
        <taxon>Neoheterodontei</taxon>
        <taxon>Myida</taxon>
        <taxon>Dreissenoidea</taxon>
        <taxon>Dreissenidae</taxon>
        <taxon>Dreissena</taxon>
    </lineage>
</organism>
<reference evidence="1" key="1">
    <citation type="journal article" date="2019" name="bioRxiv">
        <title>The Genome of the Zebra Mussel, Dreissena polymorpha: A Resource for Invasive Species Research.</title>
        <authorList>
            <person name="McCartney M.A."/>
            <person name="Auch B."/>
            <person name="Kono T."/>
            <person name="Mallez S."/>
            <person name="Zhang Y."/>
            <person name="Obille A."/>
            <person name="Becker A."/>
            <person name="Abrahante J.E."/>
            <person name="Garbe J."/>
            <person name="Badalamenti J.P."/>
            <person name="Herman A."/>
            <person name="Mangelson H."/>
            <person name="Liachko I."/>
            <person name="Sullivan S."/>
            <person name="Sone E.D."/>
            <person name="Koren S."/>
            <person name="Silverstein K.A.T."/>
            <person name="Beckman K.B."/>
            <person name="Gohl D.M."/>
        </authorList>
    </citation>
    <scope>NUCLEOTIDE SEQUENCE</scope>
    <source>
        <strain evidence="1">Duluth1</strain>
        <tissue evidence="1">Whole animal</tissue>
    </source>
</reference>
<gene>
    <name evidence="1" type="ORF">DPMN_065794</name>
</gene>
<dbReference type="AlphaFoldDB" id="A0A9D3YSU1"/>
<dbReference type="EMBL" id="JAIWYP010000014">
    <property type="protein sequence ID" value="KAH3706408.1"/>
    <property type="molecule type" value="Genomic_DNA"/>
</dbReference>
<proteinExistence type="predicted"/>
<evidence type="ECO:0000313" key="1">
    <source>
        <dbReference type="EMBL" id="KAH3706408.1"/>
    </source>
</evidence>
<protein>
    <submittedName>
        <fullName evidence="1">Uncharacterized protein</fullName>
    </submittedName>
</protein>
<accession>A0A9D3YSU1</accession>
<evidence type="ECO:0000313" key="2">
    <source>
        <dbReference type="Proteomes" id="UP000828390"/>
    </source>
</evidence>
<comment type="caution">
    <text evidence="1">The sequence shown here is derived from an EMBL/GenBank/DDBJ whole genome shotgun (WGS) entry which is preliminary data.</text>
</comment>